<organism evidence="1 2">
    <name type="scientific">Dufourea novaeangliae</name>
    <name type="common">Sweat bee</name>
    <dbReference type="NCBI Taxonomy" id="178035"/>
    <lineage>
        <taxon>Eukaryota</taxon>
        <taxon>Metazoa</taxon>
        <taxon>Ecdysozoa</taxon>
        <taxon>Arthropoda</taxon>
        <taxon>Hexapoda</taxon>
        <taxon>Insecta</taxon>
        <taxon>Pterygota</taxon>
        <taxon>Neoptera</taxon>
        <taxon>Endopterygota</taxon>
        <taxon>Hymenoptera</taxon>
        <taxon>Apocrita</taxon>
        <taxon>Aculeata</taxon>
        <taxon>Apoidea</taxon>
        <taxon>Anthophila</taxon>
        <taxon>Halictidae</taxon>
        <taxon>Rophitinae</taxon>
        <taxon>Dufourea</taxon>
    </lineage>
</organism>
<dbReference type="AlphaFoldDB" id="A0A154PPJ9"/>
<proteinExistence type="predicted"/>
<evidence type="ECO:0000313" key="1">
    <source>
        <dbReference type="EMBL" id="KZC13792.1"/>
    </source>
</evidence>
<dbReference type="EMBL" id="KQ435012">
    <property type="protein sequence ID" value="KZC13792.1"/>
    <property type="molecule type" value="Genomic_DNA"/>
</dbReference>
<name>A0A154PPJ9_DUFNO</name>
<sequence length="163" mass="19048">NETFDFLAKVAIVIQTNNSVSIPFIGFRESFKHKCDSDTKKLIEEQSRTKGKEYFQFYYESNSELWFVNTGLTREVSVTIIRCRSDRYNFVASLSHVGIINETKCNCNYEKQDLNHIVRLSFNTQRLKLIKKLRKCQLFLSLNTYKVTTQSVKNCSVFICISL</sequence>
<gene>
    <name evidence="1" type="ORF">WN55_05695</name>
</gene>
<accession>A0A154PPJ9</accession>
<keyword evidence="2" id="KW-1185">Reference proteome</keyword>
<reference evidence="1 2" key="1">
    <citation type="submission" date="2015-07" db="EMBL/GenBank/DDBJ databases">
        <title>The genome of Dufourea novaeangliae.</title>
        <authorList>
            <person name="Pan H."/>
            <person name="Kapheim K."/>
        </authorList>
    </citation>
    <scope>NUCLEOTIDE SEQUENCE [LARGE SCALE GENOMIC DNA]</scope>
    <source>
        <strain evidence="1">0120121106</strain>
        <tissue evidence="1">Whole body</tissue>
    </source>
</reference>
<feature type="non-terminal residue" evidence="1">
    <location>
        <position position="1"/>
    </location>
</feature>
<protein>
    <submittedName>
        <fullName evidence="1">Uncharacterized protein</fullName>
    </submittedName>
</protein>
<evidence type="ECO:0000313" key="2">
    <source>
        <dbReference type="Proteomes" id="UP000076502"/>
    </source>
</evidence>
<dbReference type="Proteomes" id="UP000076502">
    <property type="component" value="Unassembled WGS sequence"/>
</dbReference>